<keyword evidence="3" id="KW-1185">Reference proteome</keyword>
<evidence type="ECO:0000313" key="2">
    <source>
        <dbReference type="EMBL" id="MFC4232125.1"/>
    </source>
</evidence>
<feature type="domain" description="Mannosyl-glycoprotein endo-beta-N-acetylglucosamidase-like" evidence="1">
    <location>
        <begin position="25"/>
        <end position="144"/>
    </location>
</feature>
<dbReference type="InterPro" id="IPR002901">
    <property type="entry name" value="MGlyc_endo_b_GlcNAc-like_dom"/>
</dbReference>
<dbReference type="EMBL" id="JBHSDC010000018">
    <property type="protein sequence ID" value="MFC4232125.1"/>
    <property type="molecule type" value="Genomic_DNA"/>
</dbReference>
<evidence type="ECO:0000259" key="1">
    <source>
        <dbReference type="Pfam" id="PF01832"/>
    </source>
</evidence>
<accession>A0ABV8PXV8</accession>
<protein>
    <submittedName>
        <fullName evidence="2">Glucosaminidase domain-containing protein</fullName>
    </submittedName>
</protein>
<organism evidence="2 3">
    <name type="scientific">Parasediminibacterium paludis</name>
    <dbReference type="NCBI Taxonomy" id="908966"/>
    <lineage>
        <taxon>Bacteria</taxon>
        <taxon>Pseudomonadati</taxon>
        <taxon>Bacteroidota</taxon>
        <taxon>Chitinophagia</taxon>
        <taxon>Chitinophagales</taxon>
        <taxon>Chitinophagaceae</taxon>
        <taxon>Parasediminibacterium</taxon>
    </lineage>
</organism>
<comment type="caution">
    <text evidence="2">The sequence shown here is derived from an EMBL/GenBank/DDBJ whole genome shotgun (WGS) entry which is preliminary data.</text>
</comment>
<gene>
    <name evidence="2" type="ORF">ACFOW1_09500</name>
</gene>
<reference evidence="3" key="1">
    <citation type="journal article" date="2019" name="Int. J. Syst. Evol. Microbiol.">
        <title>The Global Catalogue of Microorganisms (GCM) 10K type strain sequencing project: providing services to taxonomists for standard genome sequencing and annotation.</title>
        <authorList>
            <consortium name="The Broad Institute Genomics Platform"/>
            <consortium name="The Broad Institute Genome Sequencing Center for Infectious Disease"/>
            <person name="Wu L."/>
            <person name="Ma J."/>
        </authorList>
    </citation>
    <scope>NUCLEOTIDE SEQUENCE [LARGE SCALE GENOMIC DNA]</scope>
    <source>
        <strain evidence="3">CECT 8010</strain>
    </source>
</reference>
<name>A0ABV8PXV8_9BACT</name>
<dbReference type="Gene3D" id="1.10.530.10">
    <property type="match status" value="1"/>
</dbReference>
<evidence type="ECO:0000313" key="3">
    <source>
        <dbReference type="Proteomes" id="UP001595906"/>
    </source>
</evidence>
<proteinExistence type="predicted"/>
<dbReference type="RefSeq" id="WP_379013858.1">
    <property type="nucleotide sequence ID" value="NZ_JBHSDC010000018.1"/>
</dbReference>
<dbReference type="Pfam" id="PF01832">
    <property type="entry name" value="Glucosaminidase"/>
    <property type="match status" value="1"/>
</dbReference>
<sequence>MTGVEKIKAFVDKYGEDLLTAIKGSQLYFPVVVAQMCLESGYGETPVARKYNNFSGIRNLSGRVPFAIGASADSNKYAIYPSPQAYFKGHVAVVTADRYKEKGLFTATTPEAQLMAIANGGYCEAPKDPQDYFNAINPIMQKVKKMYPTTGKIV</sequence>
<dbReference type="Proteomes" id="UP001595906">
    <property type="component" value="Unassembled WGS sequence"/>
</dbReference>